<dbReference type="OrthoDB" id="8954335at2759"/>
<evidence type="ECO:0000259" key="4">
    <source>
        <dbReference type="PROSITE" id="PS51720"/>
    </source>
</evidence>
<gene>
    <name evidence="5" type="ORF">FGO68_gene12229</name>
</gene>
<dbReference type="Pfam" id="PF04548">
    <property type="entry name" value="AIG1"/>
    <property type="match status" value="1"/>
</dbReference>
<keyword evidence="3" id="KW-0175">Coiled coil</keyword>
<evidence type="ECO:0000256" key="3">
    <source>
        <dbReference type="SAM" id="Coils"/>
    </source>
</evidence>
<evidence type="ECO:0000256" key="2">
    <source>
        <dbReference type="ARBA" id="ARBA00023134"/>
    </source>
</evidence>
<evidence type="ECO:0000313" key="5">
    <source>
        <dbReference type="EMBL" id="TNV86470.1"/>
    </source>
</evidence>
<feature type="coiled-coil region" evidence="3">
    <location>
        <begin position="213"/>
        <end position="240"/>
    </location>
</feature>
<dbReference type="InterPro" id="IPR045058">
    <property type="entry name" value="GIMA/IAN/Toc"/>
</dbReference>
<dbReference type="SUPFAM" id="SSF52540">
    <property type="entry name" value="P-loop containing nucleoside triphosphate hydrolases"/>
    <property type="match status" value="1"/>
</dbReference>
<dbReference type="PANTHER" id="PTHR10903">
    <property type="entry name" value="GTPASE, IMAP FAMILY MEMBER-RELATED"/>
    <property type="match status" value="1"/>
</dbReference>
<dbReference type="PROSITE" id="PS51720">
    <property type="entry name" value="G_AIG1"/>
    <property type="match status" value="1"/>
</dbReference>
<dbReference type="InterPro" id="IPR027417">
    <property type="entry name" value="P-loop_NTPase"/>
</dbReference>
<dbReference type="GO" id="GO:0005525">
    <property type="term" value="F:GTP binding"/>
    <property type="evidence" value="ECO:0007669"/>
    <property type="project" value="UniProtKB-KW"/>
</dbReference>
<feature type="domain" description="AIG1-type G" evidence="4">
    <location>
        <begin position="4"/>
        <end position="220"/>
    </location>
</feature>
<keyword evidence="1" id="KW-0547">Nucleotide-binding</keyword>
<dbReference type="Gene3D" id="3.40.50.300">
    <property type="entry name" value="P-loop containing nucleotide triphosphate hydrolases"/>
    <property type="match status" value="1"/>
</dbReference>
<protein>
    <recommendedName>
        <fullName evidence="4">AIG1-type G domain-containing protein</fullName>
    </recommendedName>
</protein>
<organism evidence="5 6">
    <name type="scientific">Halteria grandinella</name>
    <dbReference type="NCBI Taxonomy" id="5974"/>
    <lineage>
        <taxon>Eukaryota</taxon>
        <taxon>Sar</taxon>
        <taxon>Alveolata</taxon>
        <taxon>Ciliophora</taxon>
        <taxon>Intramacronucleata</taxon>
        <taxon>Spirotrichea</taxon>
        <taxon>Stichotrichia</taxon>
        <taxon>Sporadotrichida</taxon>
        <taxon>Halteriidae</taxon>
        <taxon>Halteria</taxon>
    </lineage>
</organism>
<keyword evidence="6" id="KW-1185">Reference proteome</keyword>
<dbReference type="EMBL" id="RRYP01001055">
    <property type="protein sequence ID" value="TNV86470.1"/>
    <property type="molecule type" value="Genomic_DNA"/>
</dbReference>
<dbReference type="AlphaFoldDB" id="A0A8J8P611"/>
<sequence length="397" mass="45066">MESSTPVKIIIVGKTGTGKSTLSNEFVGTSRFAVSSSLKSQTKKCQIEKGTYQGQKVEIIDTPGFLDSSGSDQEIMTDIFECLMNYSQQGFNICVMPISAMDPRLDGGTVNILKLVTTLLTQKSLLHMFIVITQLNNLNATEQAKKIDIIRQQLPKMLQQEDLGSIANLHQLIFYRHGQRPTGLEPLAAVMPSFKQKVFKPKLDEDAQYQYMHRLLRDQIQADKKERQQLLDDADALKASTITGAQHLILWKLILKKTITGNVSMPCSNGHDLNFSQKSRGFWIQFDHRISCRVCNDNNLLNYNLYLGCFSCNEFFCAVCYHKFGQMQTTEQITPECLKTTRVNCHSHPLRRSFTNFHWECDGYCGFNAGSGNSMKRYNCPNCDYDLCQNCLNKKQI</sequence>
<evidence type="ECO:0000313" key="6">
    <source>
        <dbReference type="Proteomes" id="UP000785679"/>
    </source>
</evidence>
<evidence type="ECO:0000256" key="1">
    <source>
        <dbReference type="ARBA" id="ARBA00022741"/>
    </source>
</evidence>
<proteinExistence type="predicted"/>
<dbReference type="Proteomes" id="UP000785679">
    <property type="component" value="Unassembled WGS sequence"/>
</dbReference>
<comment type="caution">
    <text evidence="5">The sequence shown here is derived from an EMBL/GenBank/DDBJ whole genome shotgun (WGS) entry which is preliminary data.</text>
</comment>
<accession>A0A8J8P611</accession>
<name>A0A8J8P611_HALGN</name>
<keyword evidence="2" id="KW-0342">GTP-binding</keyword>
<dbReference type="PANTHER" id="PTHR10903:SF184">
    <property type="entry name" value="GTP-BINDING PROTEIN A"/>
    <property type="match status" value="1"/>
</dbReference>
<dbReference type="InterPro" id="IPR006703">
    <property type="entry name" value="G_AIG1"/>
</dbReference>
<reference evidence="5" key="1">
    <citation type="submission" date="2019-06" db="EMBL/GenBank/DDBJ databases">
        <authorList>
            <person name="Zheng W."/>
        </authorList>
    </citation>
    <scope>NUCLEOTIDE SEQUENCE</scope>
    <source>
        <strain evidence="5">QDHG01</strain>
    </source>
</reference>